<dbReference type="InterPro" id="IPR029069">
    <property type="entry name" value="HotDog_dom_sf"/>
</dbReference>
<reference evidence="2" key="1">
    <citation type="journal article" date="2014" name="Int. J. Syst. Evol. Microbiol.">
        <title>Complete genome sequence of Corynebacterium casei LMG S-19264T (=DSM 44701T), isolated from a smear-ripened cheese.</title>
        <authorList>
            <consortium name="US DOE Joint Genome Institute (JGI-PGF)"/>
            <person name="Walter F."/>
            <person name="Albersmeier A."/>
            <person name="Kalinowski J."/>
            <person name="Ruckert C."/>
        </authorList>
    </citation>
    <scope>NUCLEOTIDE SEQUENCE</scope>
    <source>
        <strain evidence="2">CCM 7217</strain>
    </source>
</reference>
<gene>
    <name evidence="2" type="ORF">GCM10007209_29680</name>
</gene>
<evidence type="ECO:0000313" key="3">
    <source>
        <dbReference type="Proteomes" id="UP000646833"/>
    </source>
</evidence>
<dbReference type="GO" id="GO:0005835">
    <property type="term" value="C:fatty acid synthase complex"/>
    <property type="evidence" value="ECO:0007669"/>
    <property type="project" value="InterPro"/>
</dbReference>
<dbReference type="EMBL" id="BMCI01000005">
    <property type="protein sequence ID" value="GGC65657.1"/>
    <property type="molecule type" value="Genomic_DNA"/>
</dbReference>
<evidence type="ECO:0000259" key="1">
    <source>
        <dbReference type="Pfam" id="PF01575"/>
    </source>
</evidence>
<feature type="domain" description="MaoC-like" evidence="1">
    <location>
        <begin position="11"/>
        <end position="112"/>
    </location>
</feature>
<dbReference type="SUPFAM" id="SSF54637">
    <property type="entry name" value="Thioesterase/thiol ester dehydrase-isomerase"/>
    <property type="match status" value="1"/>
</dbReference>
<dbReference type="AlphaFoldDB" id="A0A830DV05"/>
<sequence length="141" mass="14524">MPVATVGDRAVSERAVTEETIDRFAEVSGDENPIHLDAEYAAETTFGGRIAHGMLAASVVSAALARLPGDIVYLSQDLSFERPVRPGDTAVAEVAVVESLGGDRLAVETTASVGDETVVSGEAVVLSLAHDGTGETEDGGR</sequence>
<dbReference type="GO" id="GO:0019171">
    <property type="term" value="F:(3R)-hydroxyacyl-[acyl-carrier-protein] dehydratase activity"/>
    <property type="evidence" value="ECO:0007669"/>
    <property type="project" value="TreeGrafter"/>
</dbReference>
<dbReference type="InterPro" id="IPR002539">
    <property type="entry name" value="MaoC-like_dom"/>
</dbReference>
<dbReference type="Pfam" id="PF01575">
    <property type="entry name" value="MaoC_dehydratas"/>
    <property type="match status" value="1"/>
</dbReference>
<dbReference type="PANTHER" id="PTHR43437">
    <property type="entry name" value="HYDROXYACYL-THIOESTER DEHYDRATASE TYPE 2, MITOCHONDRIAL-RELATED"/>
    <property type="match status" value="1"/>
</dbReference>
<dbReference type="GO" id="GO:0004312">
    <property type="term" value="F:fatty acid synthase activity"/>
    <property type="evidence" value="ECO:0007669"/>
    <property type="project" value="InterPro"/>
</dbReference>
<organism evidence="2 3">
    <name type="scientific">Haloferax sulfurifontis</name>
    <dbReference type="NCBI Taxonomy" id="255616"/>
    <lineage>
        <taxon>Archaea</taxon>
        <taxon>Methanobacteriati</taxon>
        <taxon>Methanobacteriota</taxon>
        <taxon>Stenosarchaea group</taxon>
        <taxon>Halobacteria</taxon>
        <taxon>Halobacteriales</taxon>
        <taxon>Haloferacaceae</taxon>
        <taxon>Haloferax</taxon>
    </lineage>
</organism>
<dbReference type="InterPro" id="IPR003965">
    <property type="entry name" value="Fatty_acid_synthase"/>
</dbReference>
<dbReference type="PRINTS" id="PR01483">
    <property type="entry name" value="FASYNTHASE"/>
</dbReference>
<reference evidence="2" key="2">
    <citation type="submission" date="2020-09" db="EMBL/GenBank/DDBJ databases">
        <authorList>
            <person name="Sun Q."/>
            <person name="Sedlacek I."/>
        </authorList>
    </citation>
    <scope>NUCLEOTIDE SEQUENCE</scope>
    <source>
        <strain evidence="2">CCM 7217</strain>
    </source>
</reference>
<dbReference type="Gene3D" id="3.10.129.10">
    <property type="entry name" value="Hotdog Thioesterase"/>
    <property type="match status" value="1"/>
</dbReference>
<dbReference type="InterPro" id="IPR050965">
    <property type="entry name" value="UPF0336/Enoyl-CoA_hydratase"/>
</dbReference>
<dbReference type="RefSeq" id="WP_007274149.1">
    <property type="nucleotide sequence ID" value="NZ_BMCI01000005.1"/>
</dbReference>
<dbReference type="GO" id="GO:0006633">
    <property type="term" value="P:fatty acid biosynthetic process"/>
    <property type="evidence" value="ECO:0007669"/>
    <property type="project" value="InterPro"/>
</dbReference>
<proteinExistence type="predicted"/>
<accession>A0A830DV05</accession>
<protein>
    <submittedName>
        <fullName evidence="2">(R)-hydratase</fullName>
    </submittedName>
</protein>
<dbReference type="Proteomes" id="UP000646833">
    <property type="component" value="Unassembled WGS sequence"/>
</dbReference>
<evidence type="ECO:0000313" key="2">
    <source>
        <dbReference type="EMBL" id="GGC65657.1"/>
    </source>
</evidence>
<dbReference type="CDD" id="cd03449">
    <property type="entry name" value="R_hydratase"/>
    <property type="match status" value="1"/>
</dbReference>
<dbReference type="PANTHER" id="PTHR43437:SF3">
    <property type="entry name" value="HYDROXYACYL-THIOESTER DEHYDRATASE TYPE 2, MITOCHONDRIAL"/>
    <property type="match status" value="1"/>
</dbReference>
<comment type="caution">
    <text evidence="2">The sequence shown here is derived from an EMBL/GenBank/DDBJ whole genome shotgun (WGS) entry which is preliminary data.</text>
</comment>
<name>A0A830DV05_9EURY</name>